<dbReference type="Gene3D" id="3.30.1490.300">
    <property type="match status" value="1"/>
</dbReference>
<dbReference type="Proteomes" id="UP000289437">
    <property type="component" value="Unassembled WGS sequence"/>
</dbReference>
<organism evidence="1 2">
    <name type="scientific">Granulicella sibirica</name>
    <dbReference type="NCBI Taxonomy" id="2479048"/>
    <lineage>
        <taxon>Bacteria</taxon>
        <taxon>Pseudomonadati</taxon>
        <taxon>Acidobacteriota</taxon>
        <taxon>Terriglobia</taxon>
        <taxon>Terriglobales</taxon>
        <taxon>Acidobacteriaceae</taxon>
        <taxon>Granulicella</taxon>
    </lineage>
</organism>
<accession>A0A4Q0T5W9</accession>
<evidence type="ECO:0000313" key="1">
    <source>
        <dbReference type="EMBL" id="RXH57409.1"/>
    </source>
</evidence>
<reference evidence="1 2" key="1">
    <citation type="submission" date="2018-11" db="EMBL/GenBank/DDBJ databases">
        <authorList>
            <person name="Mardanov A.V."/>
            <person name="Ravin N.V."/>
            <person name="Dedysh S.N."/>
        </authorList>
    </citation>
    <scope>NUCLEOTIDE SEQUENCE [LARGE SCALE GENOMIC DNA]</scope>
    <source>
        <strain evidence="1 2">AF10</strain>
    </source>
</reference>
<dbReference type="SUPFAM" id="SSF53067">
    <property type="entry name" value="Actin-like ATPase domain"/>
    <property type="match status" value="1"/>
</dbReference>
<comment type="caution">
    <text evidence="1">The sequence shown here is derived from an EMBL/GenBank/DDBJ whole genome shotgun (WGS) entry which is preliminary data.</text>
</comment>
<gene>
    <name evidence="1" type="ORF">GRAN_0719</name>
</gene>
<dbReference type="Gene3D" id="3.30.420.40">
    <property type="match status" value="2"/>
</dbReference>
<dbReference type="InterPro" id="IPR050696">
    <property type="entry name" value="FtsA/MreB"/>
</dbReference>
<sequence length="351" mass="37335">MVAVSRTTLGEGAFRPHLRAGNVVDRTAVVGAVRQSLEKVFDKNRELTLVVPDASVRVLLLDFDSLPSKPAEALPVVRFRLKKLLPFDADDAAVSYQVMSTGRGLLRVMAVAMPSDVLAEYESVVREAGFEPGAILPSTLAALAGLDESEAPVLLVNAGPEAVTTAIVKGGVLLLHRSVDMRVDLHVEARPEPQLPPPTIPPELLANPDQTFADLPVVSLPLVDRESTVQEWAMQEALPEYPVRMETSSAQTAVLERTMVEEELPSPLPPAEIVQAVSVAAAYFEDTLQAAPGALLAAGVTSADRLTSLLRTSSLGEMTVREVVDPAMIPAAVPAGMPRGWLAGVRGALRS</sequence>
<proteinExistence type="predicted"/>
<reference evidence="2" key="2">
    <citation type="submission" date="2019-02" db="EMBL/GenBank/DDBJ databases">
        <title>Granulicella sibirica sp. nov., a psychrotolerant acidobacterium isolated from an organic soil layer in forested tundra, West Siberia.</title>
        <authorList>
            <person name="Oshkin I.Y."/>
            <person name="Kulichevskaya I.S."/>
            <person name="Rijpstra W.I.C."/>
            <person name="Sinninghe Damste J.S."/>
            <person name="Rakitin A.L."/>
            <person name="Ravin N.V."/>
            <person name="Dedysh S.N."/>
        </authorList>
    </citation>
    <scope>NUCLEOTIDE SEQUENCE [LARGE SCALE GENOMIC DNA]</scope>
    <source>
        <strain evidence="2">AF10</strain>
    </source>
</reference>
<dbReference type="PANTHER" id="PTHR32432">
    <property type="entry name" value="CELL DIVISION PROTEIN FTSA-RELATED"/>
    <property type="match status" value="1"/>
</dbReference>
<keyword evidence="2" id="KW-1185">Reference proteome</keyword>
<name>A0A4Q0T5W9_9BACT</name>
<dbReference type="PANTHER" id="PTHR32432:SF3">
    <property type="entry name" value="ETHANOLAMINE UTILIZATION PROTEIN EUTJ"/>
    <property type="match status" value="1"/>
</dbReference>
<protein>
    <submittedName>
        <fullName evidence="1">Putative secretion system W ATPase PilM-like</fullName>
    </submittedName>
</protein>
<dbReference type="InterPro" id="IPR043129">
    <property type="entry name" value="ATPase_NBD"/>
</dbReference>
<dbReference type="AlphaFoldDB" id="A0A4Q0T5W9"/>
<evidence type="ECO:0000313" key="2">
    <source>
        <dbReference type="Proteomes" id="UP000289437"/>
    </source>
</evidence>
<dbReference type="EMBL" id="RDSM01000001">
    <property type="protein sequence ID" value="RXH57409.1"/>
    <property type="molecule type" value="Genomic_DNA"/>
</dbReference>